<dbReference type="PANTHER" id="PTHR47515">
    <property type="entry name" value="LOW CALCIUM RESPONSE LOCUS PROTEIN T"/>
    <property type="match status" value="1"/>
</dbReference>
<evidence type="ECO:0000313" key="2">
    <source>
        <dbReference type="Proteomes" id="UP000529795"/>
    </source>
</evidence>
<evidence type="ECO:0008006" key="3">
    <source>
        <dbReference type="Google" id="ProtNLM"/>
    </source>
</evidence>
<proteinExistence type="predicted"/>
<dbReference type="Proteomes" id="UP000529795">
    <property type="component" value="Unassembled WGS sequence"/>
</dbReference>
<accession>A0A840FG61</accession>
<keyword evidence="2" id="KW-1185">Reference proteome</keyword>
<sequence>MKPAAQRKAVEHARQLFGISERRACTIFGVDRTSVRYAPRRSDDGDLRSRLREIAAERRRFGYRRLGIMLAREGSP</sequence>
<name>A0A840FG61_9SPHN</name>
<dbReference type="EMBL" id="JACIEV010000018">
    <property type="protein sequence ID" value="MBB4155652.1"/>
    <property type="molecule type" value="Genomic_DNA"/>
</dbReference>
<dbReference type="PANTHER" id="PTHR47515:SF1">
    <property type="entry name" value="BLR2054 PROTEIN"/>
    <property type="match status" value="1"/>
</dbReference>
<reference evidence="1 2" key="1">
    <citation type="submission" date="2020-08" db="EMBL/GenBank/DDBJ databases">
        <title>Genomic Encyclopedia of Type Strains, Phase IV (KMG-IV): sequencing the most valuable type-strain genomes for metagenomic binning, comparative biology and taxonomic classification.</title>
        <authorList>
            <person name="Goeker M."/>
        </authorList>
    </citation>
    <scope>NUCLEOTIDE SEQUENCE [LARGE SCALE GENOMIC DNA]</scope>
    <source>
        <strain evidence="1 2">YC6723</strain>
    </source>
</reference>
<organism evidence="1 2">
    <name type="scientific">Sphingomonas jinjuensis</name>
    <dbReference type="NCBI Taxonomy" id="535907"/>
    <lineage>
        <taxon>Bacteria</taxon>
        <taxon>Pseudomonadati</taxon>
        <taxon>Pseudomonadota</taxon>
        <taxon>Alphaproteobacteria</taxon>
        <taxon>Sphingomonadales</taxon>
        <taxon>Sphingomonadaceae</taxon>
        <taxon>Sphingomonas</taxon>
    </lineage>
</organism>
<gene>
    <name evidence="1" type="ORF">GGQ80_003577</name>
</gene>
<dbReference type="AlphaFoldDB" id="A0A840FG61"/>
<comment type="caution">
    <text evidence="1">The sequence shown here is derived from an EMBL/GenBank/DDBJ whole genome shotgun (WGS) entry which is preliminary data.</text>
</comment>
<protein>
    <recommendedName>
        <fullName evidence="3">Transposase</fullName>
    </recommendedName>
</protein>
<evidence type="ECO:0000313" key="1">
    <source>
        <dbReference type="EMBL" id="MBB4155652.1"/>
    </source>
</evidence>